<dbReference type="EMBL" id="JAIPUX010000439">
    <property type="protein sequence ID" value="KAH0629725.1"/>
    <property type="molecule type" value="Genomic_DNA"/>
</dbReference>
<feature type="compositionally biased region" description="Polar residues" evidence="1">
    <location>
        <begin position="1"/>
        <end position="20"/>
    </location>
</feature>
<keyword evidence="3" id="KW-1185">Reference proteome</keyword>
<evidence type="ECO:0000313" key="2">
    <source>
        <dbReference type="EMBL" id="KAH0629725.1"/>
    </source>
</evidence>
<evidence type="ECO:0000313" key="3">
    <source>
        <dbReference type="Proteomes" id="UP000826234"/>
    </source>
</evidence>
<sequence>MEAPSTSANPVEQETQTGNVNPKRRKHCISNSSDDGLSTYAELAKEEAGEISKAWNRMVDTISAEPPVMQCLVFTELVFVENSYEDPEASESPVTASKSGDKSMKHNREEPQDATTPVSKKQKNEQAVSDGNNLYQCFEGQRKKATTLSACFAEMQKKVVKRCEILRCAKGYEDHLNYMWDNPVSQVHIDAFYESIKSYNQYILNRSIEHRQIGRGSQNALEVSDSSRDDSQPLHASIPDSPDDEGPPAVYAEH</sequence>
<feature type="compositionally biased region" description="Polar residues" evidence="1">
    <location>
        <begin position="113"/>
        <end position="127"/>
    </location>
</feature>
<feature type="region of interest" description="Disordered" evidence="1">
    <location>
        <begin position="215"/>
        <end position="254"/>
    </location>
</feature>
<dbReference type="Proteomes" id="UP000826234">
    <property type="component" value="Unassembled WGS sequence"/>
</dbReference>
<gene>
    <name evidence="2" type="ORF">JD844_012026</name>
</gene>
<proteinExistence type="predicted"/>
<feature type="region of interest" description="Disordered" evidence="1">
    <location>
        <begin position="85"/>
        <end position="127"/>
    </location>
</feature>
<accession>A0ABQ7TIY6</accession>
<feature type="compositionally biased region" description="Basic and acidic residues" evidence="1">
    <location>
        <begin position="99"/>
        <end position="111"/>
    </location>
</feature>
<protein>
    <submittedName>
        <fullName evidence="2">Uncharacterized protein</fullName>
    </submittedName>
</protein>
<name>A0ABQ7TIY6_PHRPL</name>
<reference evidence="2 3" key="1">
    <citation type="journal article" date="2022" name="Gigascience">
        <title>A chromosome-level genome assembly and annotation of the desert horned lizard, Phrynosoma platyrhinos, provides insight into chromosomal rearrangements among reptiles.</title>
        <authorList>
            <person name="Koochekian N."/>
            <person name="Ascanio A."/>
            <person name="Farleigh K."/>
            <person name="Card D.C."/>
            <person name="Schield D.R."/>
            <person name="Castoe T.A."/>
            <person name="Jezkova T."/>
        </authorList>
    </citation>
    <scope>NUCLEOTIDE SEQUENCE [LARGE SCALE GENOMIC DNA]</scope>
    <source>
        <strain evidence="2">NK-2021</strain>
    </source>
</reference>
<evidence type="ECO:0000256" key="1">
    <source>
        <dbReference type="SAM" id="MobiDB-lite"/>
    </source>
</evidence>
<feature type="region of interest" description="Disordered" evidence="1">
    <location>
        <begin position="1"/>
        <end position="37"/>
    </location>
</feature>
<feature type="non-terminal residue" evidence="2">
    <location>
        <position position="254"/>
    </location>
</feature>
<comment type="caution">
    <text evidence="2">The sequence shown here is derived from an EMBL/GenBank/DDBJ whole genome shotgun (WGS) entry which is preliminary data.</text>
</comment>
<organism evidence="2 3">
    <name type="scientific">Phrynosoma platyrhinos</name>
    <name type="common">Desert horned lizard</name>
    <dbReference type="NCBI Taxonomy" id="52577"/>
    <lineage>
        <taxon>Eukaryota</taxon>
        <taxon>Metazoa</taxon>
        <taxon>Chordata</taxon>
        <taxon>Craniata</taxon>
        <taxon>Vertebrata</taxon>
        <taxon>Euteleostomi</taxon>
        <taxon>Lepidosauria</taxon>
        <taxon>Squamata</taxon>
        <taxon>Bifurcata</taxon>
        <taxon>Unidentata</taxon>
        <taxon>Episquamata</taxon>
        <taxon>Toxicofera</taxon>
        <taxon>Iguania</taxon>
        <taxon>Phrynosomatidae</taxon>
        <taxon>Phrynosomatinae</taxon>
        <taxon>Phrynosoma</taxon>
    </lineage>
</organism>